<dbReference type="Pfam" id="PF02719">
    <property type="entry name" value="Polysacc_synt_2"/>
    <property type="match status" value="1"/>
</dbReference>
<dbReference type="CDD" id="cd05237">
    <property type="entry name" value="UDP_invert_4-6DH_SDR_e"/>
    <property type="match status" value="1"/>
</dbReference>
<dbReference type="PANTHER" id="PTHR43318">
    <property type="entry name" value="UDP-N-ACETYLGLUCOSAMINE 4,6-DEHYDRATASE"/>
    <property type="match status" value="1"/>
</dbReference>
<dbReference type="Proteomes" id="UP000199594">
    <property type="component" value="Unassembled WGS sequence"/>
</dbReference>
<keyword evidence="2" id="KW-1133">Transmembrane helix</keyword>
<keyword evidence="2" id="KW-0472">Membrane</keyword>
<evidence type="ECO:0000259" key="3">
    <source>
        <dbReference type="Pfam" id="PF02719"/>
    </source>
</evidence>
<organism evidence="4 5">
    <name type="scientific">Halomonas saccharevitans</name>
    <dbReference type="NCBI Taxonomy" id="416872"/>
    <lineage>
        <taxon>Bacteria</taxon>
        <taxon>Pseudomonadati</taxon>
        <taxon>Pseudomonadota</taxon>
        <taxon>Gammaproteobacteria</taxon>
        <taxon>Oceanospirillales</taxon>
        <taxon>Halomonadaceae</taxon>
        <taxon>Halomonas</taxon>
    </lineage>
</organism>
<protein>
    <submittedName>
        <fullName evidence="4">NDP-sugar epimerase, includes UDP-GlcNAc-inverting 4,6-dehydratase FlaA1 and capsular polysaccharide biosynthesis protein EpsC</fullName>
    </submittedName>
</protein>
<dbReference type="PANTHER" id="PTHR43318:SF1">
    <property type="entry name" value="POLYSACCHARIDE BIOSYNTHESIS PROTEIN EPSC-RELATED"/>
    <property type="match status" value="1"/>
</dbReference>
<evidence type="ECO:0000256" key="2">
    <source>
        <dbReference type="SAM" id="Phobius"/>
    </source>
</evidence>
<dbReference type="InterPro" id="IPR003869">
    <property type="entry name" value="Polysac_CapD-like"/>
</dbReference>
<name>A0A1I7CJZ6_9GAMM</name>
<sequence>MPPVLSMLFGLSRTTKRIMEVVADVVLIVASFLGAMWLRLDNFDFLSHFGVWLALPIVVPISIALFAWLGFYRAIIRHLGLKTTQTILIGVVASSSVLGVTALLFDLPIPSSIPFLYAMLALLTVGGVRFGLRYFYLREQQQHKKRVLIYGAGAAGRQLAMSLRHGREYEPVAFLDFAPRLQGSHVQGLKVYPPEECGRIIKAYGVQMFLLAIPGATRARRQEIIESVETMKIPVQTVPDMADVVSGKAKVTELRDVAIEDLLGRDPIPPDQSLMGADITGKVVMVTGAGGSIGSELSRQIFRQHPRQLLLVDVSEYSLYLIEKDIEQLKLGEGGQVSCLPILASVRDGGRLEALMRMFSVDTIYHAAAYKHVPLVEQNMAEGIRNNVFGTLAMAKAAVSARVGRVVLISTDKAVRPTNVMGATKRMAELVCQALAKQQSGTCFSMVRFGNVLGSSGSVVPLFRKQIERGGPLTVTHPDITRYFMTIPEAAQLVIQAGAMSRGGDVFILDMGQPIKIVELAHRMIRLSGLQPYFLDASAPNDDTRLSTPSASPCRKGDIAIEFTGLRPGEKLYEELLIAEAAEYTTHPRIMTANETMLDWESLQPSLKALGRACQQQDMDQVRKILLSIPVGYVPGHELVDIGWLQKVPCGQATEQTAKTESPRPIEALQSTADVIPSWAGLQAPGT</sequence>
<feature type="domain" description="Polysaccharide biosynthesis protein CapD-like" evidence="3">
    <location>
        <begin position="284"/>
        <end position="594"/>
    </location>
</feature>
<dbReference type="SUPFAM" id="SSF51735">
    <property type="entry name" value="NAD(P)-binding Rossmann-fold domains"/>
    <property type="match status" value="2"/>
</dbReference>
<dbReference type="RefSeq" id="WP_217641092.1">
    <property type="nucleotide sequence ID" value="NZ_FPAQ01000048.1"/>
</dbReference>
<evidence type="ECO:0000313" key="5">
    <source>
        <dbReference type="Proteomes" id="UP000199594"/>
    </source>
</evidence>
<dbReference type="InterPro" id="IPR051203">
    <property type="entry name" value="Polysaccharide_Synthase-Rel"/>
</dbReference>
<feature type="transmembrane region" description="Helical" evidence="2">
    <location>
        <begin position="52"/>
        <end position="75"/>
    </location>
</feature>
<proteinExistence type="inferred from homology"/>
<gene>
    <name evidence="4" type="ORF">SAMN04487956_1482</name>
</gene>
<comment type="similarity">
    <text evidence="1">Belongs to the polysaccharide synthase family.</text>
</comment>
<dbReference type="Gene3D" id="3.40.50.720">
    <property type="entry name" value="NAD(P)-binding Rossmann-like Domain"/>
    <property type="match status" value="2"/>
</dbReference>
<feature type="transmembrane region" description="Helical" evidence="2">
    <location>
        <begin position="115"/>
        <end position="136"/>
    </location>
</feature>
<accession>A0A1I7CJZ6</accession>
<keyword evidence="2" id="KW-0812">Transmembrane</keyword>
<feature type="transmembrane region" description="Helical" evidence="2">
    <location>
        <begin position="21"/>
        <end position="40"/>
    </location>
</feature>
<reference evidence="4 5" key="1">
    <citation type="submission" date="2016-10" db="EMBL/GenBank/DDBJ databases">
        <authorList>
            <person name="de Groot N.N."/>
        </authorList>
    </citation>
    <scope>NUCLEOTIDE SEQUENCE [LARGE SCALE GENOMIC DNA]</scope>
    <source>
        <strain evidence="4 5">CGMCC 1.6493</strain>
    </source>
</reference>
<dbReference type="EMBL" id="FPAQ01000048">
    <property type="protein sequence ID" value="SFT99747.1"/>
    <property type="molecule type" value="Genomic_DNA"/>
</dbReference>
<dbReference type="AlphaFoldDB" id="A0A1I7CJZ6"/>
<evidence type="ECO:0000256" key="1">
    <source>
        <dbReference type="ARBA" id="ARBA00007430"/>
    </source>
</evidence>
<dbReference type="InterPro" id="IPR036291">
    <property type="entry name" value="NAD(P)-bd_dom_sf"/>
</dbReference>
<feature type="transmembrane region" description="Helical" evidence="2">
    <location>
        <begin position="87"/>
        <end position="109"/>
    </location>
</feature>
<evidence type="ECO:0000313" key="4">
    <source>
        <dbReference type="EMBL" id="SFT99747.1"/>
    </source>
</evidence>